<dbReference type="InterPro" id="IPR022243">
    <property type="entry name" value="DUF3768"/>
</dbReference>
<dbReference type="Pfam" id="PF12599">
    <property type="entry name" value="DUF3768"/>
    <property type="match status" value="1"/>
</dbReference>
<organism evidence="2">
    <name type="scientific">Aureimonas frigidaquae</name>
    <dbReference type="NCBI Taxonomy" id="424757"/>
    <lineage>
        <taxon>Bacteria</taxon>
        <taxon>Pseudomonadati</taxon>
        <taxon>Pseudomonadota</taxon>
        <taxon>Alphaproteobacteria</taxon>
        <taxon>Hyphomicrobiales</taxon>
        <taxon>Aurantimonadaceae</taxon>
        <taxon>Aureimonas</taxon>
    </lineage>
</organism>
<reference evidence="2" key="1">
    <citation type="journal article" date="2015" name="Proc. Natl. Acad. Sci. U.S.A.">
        <title>Bacterial clade with the ribosomal RNA operon on a small plasmid rather than the chromosome.</title>
        <authorList>
            <person name="Anda M."/>
            <person name="Ohtsubo Y."/>
            <person name="Okubo T."/>
            <person name="Sugawara M."/>
            <person name="Nagata Y."/>
            <person name="Tsuda M."/>
            <person name="Minamisawa K."/>
            <person name="Mitsui H."/>
        </authorList>
    </citation>
    <scope>NUCLEOTIDE SEQUENCE</scope>
    <source>
        <strain evidence="2">JCM 14755</strain>
    </source>
</reference>
<accession>A0A0P0Z0K5</accession>
<proteinExistence type="predicted"/>
<dbReference type="AlphaFoldDB" id="A0A0P0Z0K5"/>
<sequence>MTEPQASKNEEVRSNAGLPTAPRHEVIAALNDQFRQTLRGGAVFMTASVANISSVRLRRMMEAIRTFEGFCEEQDPYGEHDLGSIKDEDERFFWKIDYFDPSMRFGSQDPANPAITLRVMTIMRPEEY</sequence>
<evidence type="ECO:0000256" key="1">
    <source>
        <dbReference type="SAM" id="MobiDB-lite"/>
    </source>
</evidence>
<name>A0A0P0Z0K5_9HYPH</name>
<dbReference type="EMBL" id="LC066375">
    <property type="protein sequence ID" value="BAT27374.1"/>
    <property type="molecule type" value="Genomic_DNA"/>
</dbReference>
<dbReference type="RefSeq" id="WP_062228433.1">
    <property type="nucleotide sequence ID" value="NZ_BBWR01000012.1"/>
</dbReference>
<evidence type="ECO:0008006" key="3">
    <source>
        <dbReference type="Google" id="ProtNLM"/>
    </source>
</evidence>
<evidence type="ECO:0000313" key="2">
    <source>
        <dbReference type="EMBL" id="BAT27374.1"/>
    </source>
</evidence>
<feature type="region of interest" description="Disordered" evidence="1">
    <location>
        <begin position="1"/>
        <end position="22"/>
    </location>
</feature>
<protein>
    <recommendedName>
        <fullName evidence="3">DUF3768 domain-containing protein</fullName>
    </recommendedName>
</protein>
<dbReference type="OrthoDB" id="1495368at2"/>